<gene>
    <name evidence="2" type="ORF">GEMMAAP_01485</name>
</gene>
<keyword evidence="3" id="KW-1185">Reference proteome</keyword>
<reference evidence="2 3" key="1">
    <citation type="journal article" date="2014" name="Proc. Natl. Acad. Sci. U.S.A.">
        <title>Functional type 2 photosynthetic reaction centers found in the rare bacterial phylum Gemmatimonadetes.</title>
        <authorList>
            <person name="Zeng Y."/>
            <person name="Feng F."/>
            <person name="Medova H."/>
            <person name="Dean J."/>
            <person name="Koblizek M."/>
        </authorList>
    </citation>
    <scope>NUCLEOTIDE SEQUENCE [LARGE SCALE GENOMIC DNA]</scope>
    <source>
        <strain evidence="2 3">AP64</strain>
    </source>
</reference>
<accession>A0A143BH00</accession>
<protein>
    <recommendedName>
        <fullName evidence="4">Alkyl hydroperoxide reductase subunit C/ Thiol specific antioxidant domain-containing protein</fullName>
    </recommendedName>
</protein>
<feature type="region of interest" description="Disordered" evidence="1">
    <location>
        <begin position="1"/>
        <end position="25"/>
    </location>
</feature>
<evidence type="ECO:0008006" key="4">
    <source>
        <dbReference type="Google" id="ProtNLM"/>
    </source>
</evidence>
<dbReference type="EMBL" id="CP011454">
    <property type="protein sequence ID" value="AMW03873.1"/>
    <property type="molecule type" value="Genomic_DNA"/>
</dbReference>
<dbReference type="KEGG" id="gph:GEMMAAP_01485"/>
<evidence type="ECO:0000256" key="1">
    <source>
        <dbReference type="SAM" id="MobiDB-lite"/>
    </source>
</evidence>
<reference evidence="2 3" key="2">
    <citation type="journal article" date="2016" name="Environ. Microbiol. Rep.">
        <title>Metagenomic evidence for the presence of phototrophic Gemmatimonadetes bacteria in diverse environments.</title>
        <authorList>
            <person name="Zeng Y."/>
            <person name="Baumbach J."/>
            <person name="Barbosa E.G."/>
            <person name="Azevedo V."/>
            <person name="Zhang C."/>
            <person name="Koblizek M."/>
        </authorList>
    </citation>
    <scope>NUCLEOTIDE SEQUENCE [LARGE SCALE GENOMIC DNA]</scope>
    <source>
        <strain evidence="2 3">AP64</strain>
    </source>
</reference>
<organism evidence="2 3">
    <name type="scientific">Gemmatimonas phototrophica</name>
    <dbReference type="NCBI Taxonomy" id="1379270"/>
    <lineage>
        <taxon>Bacteria</taxon>
        <taxon>Pseudomonadati</taxon>
        <taxon>Gemmatimonadota</taxon>
        <taxon>Gemmatimonadia</taxon>
        <taxon>Gemmatimonadales</taxon>
        <taxon>Gemmatimonadaceae</taxon>
        <taxon>Gemmatimonas</taxon>
    </lineage>
</organism>
<dbReference type="Proteomes" id="UP000076404">
    <property type="component" value="Chromosome"/>
</dbReference>
<evidence type="ECO:0000313" key="3">
    <source>
        <dbReference type="Proteomes" id="UP000076404"/>
    </source>
</evidence>
<sequence length="166" mass="17818">MSPMSLAAQDPHGDARRVPARGSSVPDQLPTYRLLDQFNRLVTDSSISRRASIIIVAGRNGAAAAERWTQRIRAALTPSGPSVIPVADLVGAPRLLRGLIRGMFPKDSSAAVALDWEGVIGRPIRGDRAPLIAAVYGADGRLREWMTLSTKTEDIATLQRLVALAN</sequence>
<proteinExistence type="predicted"/>
<dbReference type="AlphaFoldDB" id="A0A143BH00"/>
<name>A0A143BH00_9BACT</name>
<dbReference type="eggNOG" id="ENOG502ZXXY">
    <property type="taxonomic scope" value="Bacteria"/>
</dbReference>
<evidence type="ECO:0000313" key="2">
    <source>
        <dbReference type="EMBL" id="AMW03873.1"/>
    </source>
</evidence>